<dbReference type="Gene3D" id="1.10.10.10">
    <property type="entry name" value="Winged helix-like DNA-binding domain superfamily/Winged helix DNA-binding domain"/>
    <property type="match status" value="1"/>
</dbReference>
<keyword evidence="2" id="KW-0804">Transcription</keyword>
<protein>
    <recommendedName>
        <fullName evidence="3">Mga helix-turn-helix domain-containing protein</fullName>
    </recommendedName>
</protein>
<dbReference type="AlphaFoldDB" id="A0A917N3Q5"/>
<name>A0A917N3Q5_9ENTE</name>
<gene>
    <name evidence="4" type="ORF">GCM10011482_04270</name>
</gene>
<dbReference type="InterPro" id="IPR036388">
    <property type="entry name" value="WH-like_DNA-bd_sf"/>
</dbReference>
<keyword evidence="5" id="KW-1185">Reference proteome</keyword>
<reference evidence="4" key="2">
    <citation type="submission" date="2020-09" db="EMBL/GenBank/DDBJ databases">
        <authorList>
            <person name="Sun Q."/>
            <person name="Sedlacek I."/>
        </authorList>
    </citation>
    <scope>NUCLEOTIDE SEQUENCE</scope>
    <source>
        <strain evidence="4">CCM 8433</strain>
    </source>
</reference>
<accession>A0A917N3Q5</accession>
<reference evidence="4" key="1">
    <citation type="journal article" date="2014" name="Int. J. Syst. Evol. Microbiol.">
        <title>Complete genome sequence of Corynebacterium casei LMG S-19264T (=DSM 44701T), isolated from a smear-ripened cheese.</title>
        <authorList>
            <consortium name="US DOE Joint Genome Institute (JGI-PGF)"/>
            <person name="Walter F."/>
            <person name="Albersmeier A."/>
            <person name="Kalinowski J."/>
            <person name="Ruckert C."/>
        </authorList>
    </citation>
    <scope>NUCLEOTIDE SEQUENCE</scope>
    <source>
        <strain evidence="4">CCM 8433</strain>
    </source>
</reference>
<dbReference type="PANTHER" id="PTHR30185:SF18">
    <property type="entry name" value="TRANSCRIPTIONAL REGULATOR MTLR"/>
    <property type="match status" value="1"/>
</dbReference>
<evidence type="ECO:0000313" key="5">
    <source>
        <dbReference type="Proteomes" id="UP000622610"/>
    </source>
</evidence>
<evidence type="ECO:0000313" key="4">
    <source>
        <dbReference type="EMBL" id="GGI64773.1"/>
    </source>
</evidence>
<dbReference type="PANTHER" id="PTHR30185">
    <property type="entry name" value="CRYPTIC BETA-GLUCOSIDE BGL OPERON ANTITERMINATOR"/>
    <property type="match status" value="1"/>
</dbReference>
<sequence length="475" mass="57011">MKITQLLTKNQEVQFIVFEYLLYHDVPISLKELEREIHVSLPTLQKELIALQMELTSYDNKAQLLRDEQDFYELKLPNRFSVKDFLTHYLEQSLDYQLFLAVFSHKNISITKMMMSLQVSESSIFRRFKAINQLLAEFDVQIKNKNIIGEEKQIRYFFFHFFWHSHSFTYIQQHFDKSKSQHLIQIIEALFERKFSPREFWKLVVWFNIMEHRFDYHEDQVQDFSADFQQLLEEDLIFQKIKNILARFLSRFAYQSFEDEAIYLYLFLLSEGIYVPLAKESSLIKRIHEASQLVQQEILGENRMSEKGEAFLFVLHCTATFYRGSFEEEMALFRHYALSDVSTNKLNQCMSIVEERLSRNLTNTQWKTLDFHYGLIYDVFHKQDKKKQRIGIVMEANLESEYYLNHLKRSLQGYENIHVEEAMEGVYYHLLLVSEFADSQPYIWETSITITEKYLPSEIRRVKEILIQNKAIEGE</sequence>
<dbReference type="InterPro" id="IPR007737">
    <property type="entry name" value="Mga_HTH"/>
</dbReference>
<dbReference type="RefSeq" id="WP_188366604.1">
    <property type="nucleotide sequence ID" value="NZ_BMDT01000001.1"/>
</dbReference>
<dbReference type="Proteomes" id="UP000622610">
    <property type="component" value="Unassembled WGS sequence"/>
</dbReference>
<proteinExistence type="predicted"/>
<feature type="domain" description="Mga helix-turn-helix" evidence="3">
    <location>
        <begin position="79"/>
        <end position="162"/>
    </location>
</feature>
<evidence type="ECO:0000256" key="2">
    <source>
        <dbReference type="ARBA" id="ARBA00023163"/>
    </source>
</evidence>
<comment type="caution">
    <text evidence="4">The sequence shown here is derived from an EMBL/GenBank/DDBJ whole genome shotgun (WGS) entry which is preliminary data.</text>
</comment>
<dbReference type="Pfam" id="PF05043">
    <property type="entry name" value="Mga"/>
    <property type="match status" value="1"/>
</dbReference>
<evidence type="ECO:0000256" key="1">
    <source>
        <dbReference type="ARBA" id="ARBA00023015"/>
    </source>
</evidence>
<evidence type="ECO:0000259" key="3">
    <source>
        <dbReference type="Pfam" id="PF05043"/>
    </source>
</evidence>
<dbReference type="InterPro" id="IPR050661">
    <property type="entry name" value="BglG_antiterminators"/>
</dbReference>
<keyword evidence="1" id="KW-0805">Transcription regulation</keyword>
<dbReference type="EMBL" id="BMDT01000001">
    <property type="protein sequence ID" value="GGI64773.1"/>
    <property type="molecule type" value="Genomic_DNA"/>
</dbReference>
<organism evidence="4 5">
    <name type="scientific">Enterococcus alcedinis</name>
    <dbReference type="NCBI Taxonomy" id="1274384"/>
    <lineage>
        <taxon>Bacteria</taxon>
        <taxon>Bacillati</taxon>
        <taxon>Bacillota</taxon>
        <taxon>Bacilli</taxon>
        <taxon>Lactobacillales</taxon>
        <taxon>Enterococcaceae</taxon>
        <taxon>Enterococcus</taxon>
    </lineage>
</organism>